<dbReference type="Proteomes" id="UP000828390">
    <property type="component" value="Unassembled WGS sequence"/>
</dbReference>
<gene>
    <name evidence="1" type="ORF">DPMN_172276</name>
</gene>
<organism evidence="1 2">
    <name type="scientific">Dreissena polymorpha</name>
    <name type="common">Zebra mussel</name>
    <name type="synonym">Mytilus polymorpha</name>
    <dbReference type="NCBI Taxonomy" id="45954"/>
    <lineage>
        <taxon>Eukaryota</taxon>
        <taxon>Metazoa</taxon>
        <taxon>Spiralia</taxon>
        <taxon>Lophotrochozoa</taxon>
        <taxon>Mollusca</taxon>
        <taxon>Bivalvia</taxon>
        <taxon>Autobranchia</taxon>
        <taxon>Heteroconchia</taxon>
        <taxon>Euheterodonta</taxon>
        <taxon>Imparidentia</taxon>
        <taxon>Neoheterodontei</taxon>
        <taxon>Myida</taxon>
        <taxon>Dreissenoidea</taxon>
        <taxon>Dreissenidae</taxon>
        <taxon>Dreissena</taxon>
    </lineage>
</organism>
<comment type="caution">
    <text evidence="1">The sequence shown here is derived from an EMBL/GenBank/DDBJ whole genome shotgun (WGS) entry which is preliminary data.</text>
</comment>
<name>A0A9D4ID65_DREPO</name>
<evidence type="ECO:0000313" key="1">
    <source>
        <dbReference type="EMBL" id="KAH3770976.1"/>
    </source>
</evidence>
<sequence length="100" mass="11250">MIWERLHCTWLLSGDMVSDMGETPLHLAAKWDMSNEYNGFLYDEMQGVAVVSSTLLAMDKKQKPFTRRPCIATFKAIRTALPGENDIILLGDFNLSPGTK</sequence>
<protein>
    <submittedName>
        <fullName evidence="1">Uncharacterized protein</fullName>
    </submittedName>
</protein>
<proteinExistence type="predicted"/>
<reference evidence="1" key="2">
    <citation type="submission" date="2020-11" db="EMBL/GenBank/DDBJ databases">
        <authorList>
            <person name="McCartney M.A."/>
            <person name="Auch B."/>
            <person name="Kono T."/>
            <person name="Mallez S."/>
            <person name="Becker A."/>
            <person name="Gohl D.M."/>
            <person name="Silverstein K.A.T."/>
            <person name="Koren S."/>
            <person name="Bechman K.B."/>
            <person name="Herman A."/>
            <person name="Abrahante J.E."/>
            <person name="Garbe J."/>
        </authorList>
    </citation>
    <scope>NUCLEOTIDE SEQUENCE</scope>
    <source>
        <strain evidence="1">Duluth1</strain>
        <tissue evidence="1">Whole animal</tissue>
    </source>
</reference>
<reference evidence="1" key="1">
    <citation type="journal article" date="2019" name="bioRxiv">
        <title>The Genome of the Zebra Mussel, Dreissena polymorpha: A Resource for Invasive Species Research.</title>
        <authorList>
            <person name="McCartney M.A."/>
            <person name="Auch B."/>
            <person name="Kono T."/>
            <person name="Mallez S."/>
            <person name="Zhang Y."/>
            <person name="Obille A."/>
            <person name="Becker A."/>
            <person name="Abrahante J.E."/>
            <person name="Garbe J."/>
            <person name="Badalamenti J.P."/>
            <person name="Herman A."/>
            <person name="Mangelson H."/>
            <person name="Liachko I."/>
            <person name="Sullivan S."/>
            <person name="Sone E.D."/>
            <person name="Koren S."/>
            <person name="Silverstein K.A.T."/>
            <person name="Beckman K.B."/>
            <person name="Gohl D.M."/>
        </authorList>
    </citation>
    <scope>NUCLEOTIDE SEQUENCE</scope>
    <source>
        <strain evidence="1">Duluth1</strain>
        <tissue evidence="1">Whole animal</tissue>
    </source>
</reference>
<keyword evidence="2" id="KW-1185">Reference proteome</keyword>
<dbReference type="AlphaFoldDB" id="A0A9D4ID65"/>
<accession>A0A9D4ID65</accession>
<dbReference type="EMBL" id="JAIWYP010000009">
    <property type="protein sequence ID" value="KAH3770976.1"/>
    <property type="molecule type" value="Genomic_DNA"/>
</dbReference>
<feature type="non-terminal residue" evidence="1">
    <location>
        <position position="1"/>
    </location>
</feature>
<evidence type="ECO:0000313" key="2">
    <source>
        <dbReference type="Proteomes" id="UP000828390"/>
    </source>
</evidence>